<dbReference type="SUPFAM" id="SSF102114">
    <property type="entry name" value="Radical SAM enzymes"/>
    <property type="match status" value="1"/>
</dbReference>
<feature type="region of interest" description="Disordered" evidence="5">
    <location>
        <begin position="95"/>
        <end position="207"/>
    </location>
</feature>
<dbReference type="GO" id="GO:0006783">
    <property type="term" value="P:heme biosynthetic process"/>
    <property type="evidence" value="ECO:0007669"/>
    <property type="project" value="TreeGrafter"/>
</dbReference>
<evidence type="ECO:0000259" key="6">
    <source>
        <dbReference type="PROSITE" id="PS51918"/>
    </source>
</evidence>
<dbReference type="eggNOG" id="COG0535">
    <property type="taxonomic scope" value="Bacteria"/>
</dbReference>
<evidence type="ECO:0000256" key="2">
    <source>
        <dbReference type="ARBA" id="ARBA00022723"/>
    </source>
</evidence>
<dbReference type="PANTHER" id="PTHR11228:SF7">
    <property type="entry name" value="PQQA PEPTIDE CYCLASE"/>
    <property type="match status" value="1"/>
</dbReference>
<evidence type="ECO:0000313" key="8">
    <source>
        <dbReference type="Proteomes" id="UP000003494"/>
    </source>
</evidence>
<dbReference type="InterPro" id="IPR023885">
    <property type="entry name" value="4Fe4S-binding_SPASM_dom"/>
</dbReference>
<dbReference type="PANTHER" id="PTHR11228">
    <property type="entry name" value="RADICAL SAM DOMAIN PROTEIN"/>
    <property type="match status" value="1"/>
</dbReference>
<keyword evidence="2" id="KW-0479">Metal-binding</keyword>
<dbReference type="GO" id="GO:0051536">
    <property type="term" value="F:iron-sulfur cluster binding"/>
    <property type="evidence" value="ECO:0007669"/>
    <property type="project" value="UniProtKB-KW"/>
</dbReference>
<dbReference type="EMBL" id="ACIP02000004">
    <property type="protein sequence ID" value="EEP27772.1"/>
    <property type="molecule type" value="Genomic_DNA"/>
</dbReference>
<dbReference type="PROSITE" id="PS51918">
    <property type="entry name" value="RADICAL_SAM"/>
    <property type="match status" value="1"/>
</dbReference>
<evidence type="ECO:0000256" key="3">
    <source>
        <dbReference type="ARBA" id="ARBA00023004"/>
    </source>
</evidence>
<dbReference type="AlphaFoldDB" id="C4GCS2"/>
<dbReference type="CDD" id="cd01335">
    <property type="entry name" value="Radical_SAM"/>
    <property type="match status" value="1"/>
</dbReference>
<keyword evidence="8" id="KW-1185">Reference proteome</keyword>
<dbReference type="Pfam" id="PF04055">
    <property type="entry name" value="Radical_SAM"/>
    <property type="match status" value="1"/>
</dbReference>
<evidence type="ECO:0000256" key="5">
    <source>
        <dbReference type="SAM" id="MobiDB-lite"/>
    </source>
</evidence>
<evidence type="ECO:0000256" key="1">
    <source>
        <dbReference type="ARBA" id="ARBA00022691"/>
    </source>
</evidence>
<gene>
    <name evidence="7" type="ORF">GCWU000342_01766</name>
</gene>
<accession>C4GCS2</accession>
<evidence type="ECO:0000256" key="4">
    <source>
        <dbReference type="ARBA" id="ARBA00023014"/>
    </source>
</evidence>
<dbReference type="InterPro" id="IPR058240">
    <property type="entry name" value="rSAM_sf"/>
</dbReference>
<keyword evidence="1" id="KW-0949">S-adenosyl-L-methionine</keyword>
<dbReference type="SFLD" id="SFLDG01067">
    <property type="entry name" value="SPASM/twitch_domain_containing"/>
    <property type="match status" value="1"/>
</dbReference>
<organism evidence="7 8">
    <name type="scientific">Shuttleworthella satelles DSM 14600</name>
    <dbReference type="NCBI Taxonomy" id="626523"/>
    <lineage>
        <taxon>Bacteria</taxon>
        <taxon>Bacillati</taxon>
        <taxon>Bacillota</taxon>
        <taxon>Clostridia</taxon>
        <taxon>Lachnospirales</taxon>
        <taxon>Lachnospiraceae</taxon>
        <taxon>Shuttleworthella</taxon>
    </lineage>
</organism>
<dbReference type="SFLD" id="SFLDS00029">
    <property type="entry name" value="Radical_SAM"/>
    <property type="match status" value="1"/>
</dbReference>
<keyword evidence="4" id="KW-0411">Iron-sulfur</keyword>
<keyword evidence="3" id="KW-0408">Iron</keyword>
<dbReference type="GO" id="GO:0046872">
    <property type="term" value="F:metal ion binding"/>
    <property type="evidence" value="ECO:0007669"/>
    <property type="project" value="UniProtKB-KW"/>
</dbReference>
<protein>
    <submittedName>
        <fullName evidence="7">Radical SAM domain protein</fullName>
    </submittedName>
</protein>
<reference evidence="7" key="1">
    <citation type="submission" date="2009-04" db="EMBL/GenBank/DDBJ databases">
        <authorList>
            <person name="Weinstock G."/>
            <person name="Sodergren E."/>
            <person name="Clifton S."/>
            <person name="Fulton L."/>
            <person name="Fulton B."/>
            <person name="Courtney L."/>
            <person name="Fronick C."/>
            <person name="Harrison M."/>
            <person name="Strong C."/>
            <person name="Farmer C."/>
            <person name="Delahaunty K."/>
            <person name="Markovic C."/>
            <person name="Hall O."/>
            <person name="Minx P."/>
            <person name="Tomlinson C."/>
            <person name="Mitreva M."/>
            <person name="Nelson J."/>
            <person name="Hou S."/>
            <person name="Wollam A."/>
            <person name="Pepin K.H."/>
            <person name="Johnson M."/>
            <person name="Bhonagiri V."/>
            <person name="Nash W.E."/>
            <person name="Warren W."/>
            <person name="Chinwalla A."/>
            <person name="Mardis E.R."/>
            <person name="Wilson R.K."/>
        </authorList>
    </citation>
    <scope>NUCLEOTIDE SEQUENCE [LARGE SCALE GENOMIC DNA]</scope>
    <source>
        <strain evidence="7">DSM 14600</strain>
    </source>
</reference>
<evidence type="ECO:0000313" key="7">
    <source>
        <dbReference type="EMBL" id="EEP27772.1"/>
    </source>
</evidence>
<dbReference type="InterPro" id="IPR013785">
    <property type="entry name" value="Aldolase_TIM"/>
</dbReference>
<feature type="region of interest" description="Disordered" evidence="5">
    <location>
        <begin position="576"/>
        <end position="601"/>
    </location>
</feature>
<dbReference type="Proteomes" id="UP000003494">
    <property type="component" value="Unassembled WGS sequence"/>
</dbReference>
<dbReference type="InterPro" id="IPR007197">
    <property type="entry name" value="rSAM"/>
</dbReference>
<feature type="domain" description="Radical SAM core" evidence="6">
    <location>
        <begin position="273"/>
        <end position="497"/>
    </location>
</feature>
<dbReference type="SFLD" id="SFLDG01386">
    <property type="entry name" value="main_SPASM_domain-containing"/>
    <property type="match status" value="1"/>
</dbReference>
<dbReference type="InterPro" id="IPR050377">
    <property type="entry name" value="Radical_SAM_PqqE_MftC-like"/>
</dbReference>
<dbReference type="STRING" id="626523.GCWU000342_01766"/>
<dbReference type="Pfam" id="PF13186">
    <property type="entry name" value="SPASM"/>
    <property type="match status" value="1"/>
</dbReference>
<dbReference type="GO" id="GO:0003824">
    <property type="term" value="F:catalytic activity"/>
    <property type="evidence" value="ECO:0007669"/>
    <property type="project" value="InterPro"/>
</dbReference>
<name>C4GCS2_9FIRM</name>
<comment type="caution">
    <text evidence="7">The sequence shown here is derived from an EMBL/GenBank/DDBJ whole genome shotgun (WGS) entry which is preliminary data.</text>
</comment>
<dbReference type="CDD" id="cd21109">
    <property type="entry name" value="SPASM"/>
    <property type="match status" value="1"/>
</dbReference>
<dbReference type="RefSeq" id="WP_006906763.1">
    <property type="nucleotide sequence ID" value="NZ_GG665867.1"/>
</dbReference>
<dbReference type="Gene3D" id="3.20.20.70">
    <property type="entry name" value="Aldolase class I"/>
    <property type="match status" value="1"/>
</dbReference>
<sequence length="601" mass="66016">MLAEELYMKRHAGRAFHTTWNPGTSDVLRLHLIFPRYVLGRRPPAIVIINGKDFLPLSRYRAILLAEVIEVINARMSVSGSGTYRRLPAEEKVKERLPVSGGRKAAREGSPVSGGRKAAREGLPVSGGRKEAREGLPVSGGRKEAREGLLVSGGRKEAREGSPVSGGRKETREGSPVSGGRKETREGTPAFGGRDGVFAEEKNDRNSVTSSNHLAEVLQEAFGNVQKYYTGASVAQLAHELETLMGVIEDINSGREPDAELRDMALGDYAPYMPAPHRMDLMVSAMTKDGRWHCNQRCLHCYAAGQEMGQVRELSTGEWKQIIDRCYQAGISQLTFTGGEPTMREDLPELIAYARWFITRLNTNGVRLTEDFCQKLAWAELDNVQITFYSADRHVHNHLVGADRFDETVAGIRNALAAGLGISVNTPLCSVNADYLKTLRFLYGLGVRFVTVSGLIVTGNARSIGSRASTLTEKMLTQILKEACDFVYAHDMELNFTSPGLVDSGTLRALALDVPGCGAALSNMAIAPNGDLVPCQSWLSDRPLGNMLQDPWKKIWNAPRTRQIRTHSAKNSLFCPLSQREGDEPDENVGSEYVRARSESV</sequence>
<dbReference type="HOGENOM" id="CLU_031877_0_0_9"/>
<proteinExistence type="predicted"/>